<gene>
    <name evidence="2" type="ORF">SAMN04487940_11083</name>
</gene>
<protein>
    <recommendedName>
        <fullName evidence="4">Lipoprotein</fullName>
    </recommendedName>
</protein>
<comment type="caution">
    <text evidence="2">The sequence shown here is derived from an EMBL/GenBank/DDBJ whole genome shotgun (WGS) entry which is preliminary data.</text>
</comment>
<keyword evidence="1" id="KW-0732">Signal</keyword>
<reference evidence="2 3" key="1">
    <citation type="submission" date="2016-10" db="EMBL/GenBank/DDBJ databases">
        <authorList>
            <person name="Varghese N."/>
            <person name="Submissions S."/>
        </authorList>
    </citation>
    <scope>NUCLEOTIDE SEQUENCE [LARGE SCALE GENOMIC DNA]</scope>
    <source>
        <strain evidence="2 3">FF3</strain>
    </source>
</reference>
<keyword evidence="3" id="KW-1185">Reference proteome</keyword>
<feature type="chain" id="PRO_5036872640" description="Lipoprotein" evidence="1">
    <location>
        <begin position="19"/>
        <end position="112"/>
    </location>
</feature>
<accession>A0A975WBJ1</accession>
<sequence>MKRLILPLVAGLGLAACGNVVETFTSKSVTFDGVSFRGKAAAANKADRRDFVATVGPASRSMVGAREAVQYQGTRYCILNFGVSDIAWEISPEAEELPMENDRIVLKGRCLE</sequence>
<dbReference type="AlphaFoldDB" id="A0A975WBJ1"/>
<proteinExistence type="predicted"/>
<evidence type="ECO:0000313" key="3">
    <source>
        <dbReference type="Proteomes" id="UP000182932"/>
    </source>
</evidence>
<dbReference type="EMBL" id="FNYY01000010">
    <property type="protein sequence ID" value="SEJ77436.1"/>
    <property type="molecule type" value="Genomic_DNA"/>
</dbReference>
<dbReference type="RefSeq" id="WP_048532299.1">
    <property type="nucleotide sequence ID" value="NZ_CATLQZ010000019.1"/>
</dbReference>
<evidence type="ECO:0008006" key="4">
    <source>
        <dbReference type="Google" id="ProtNLM"/>
    </source>
</evidence>
<dbReference type="GeneID" id="80819146"/>
<dbReference type="Proteomes" id="UP000182932">
    <property type="component" value="Unassembled WGS sequence"/>
</dbReference>
<evidence type="ECO:0000313" key="2">
    <source>
        <dbReference type="EMBL" id="SEJ77436.1"/>
    </source>
</evidence>
<name>A0A975WBJ1_9RHOB</name>
<feature type="signal peptide" evidence="1">
    <location>
        <begin position="1"/>
        <end position="18"/>
    </location>
</feature>
<evidence type="ECO:0000256" key="1">
    <source>
        <dbReference type="SAM" id="SignalP"/>
    </source>
</evidence>
<dbReference type="PROSITE" id="PS51257">
    <property type="entry name" value="PROKAR_LIPOPROTEIN"/>
    <property type="match status" value="1"/>
</dbReference>
<organism evidence="2 3">
    <name type="scientific">Marinovum algicola</name>
    <dbReference type="NCBI Taxonomy" id="42444"/>
    <lineage>
        <taxon>Bacteria</taxon>
        <taxon>Pseudomonadati</taxon>
        <taxon>Pseudomonadota</taxon>
        <taxon>Alphaproteobacteria</taxon>
        <taxon>Rhodobacterales</taxon>
        <taxon>Roseobacteraceae</taxon>
        <taxon>Marinovum</taxon>
    </lineage>
</organism>